<accession>A0A7I9UW40</accession>
<dbReference type="OrthoDB" id="4462868at2"/>
<evidence type="ECO:0000313" key="4">
    <source>
        <dbReference type="EMBL" id="GED96981.1"/>
    </source>
</evidence>
<sequence>MTEPNDGTAGEGQFGASDADEWSSVNLNKPASPVPPTDPVPPEVPAPPSVPGTETGYVDPASSSTPPPGYPAPQSGYAQPGYVQPGYAQPGYPQPGYPVGQPDPYANAYGYPAYAAPGSGTDGLAVAALICGVLGLMCCIPGPIGLILGIMSLRNMNRDGVDGGSNRGMAIAGIVLGAITTLIIVAYVVMLIIGLAAGV</sequence>
<evidence type="ECO:0000256" key="2">
    <source>
        <dbReference type="SAM" id="Phobius"/>
    </source>
</evidence>
<feature type="region of interest" description="Disordered" evidence="1">
    <location>
        <begin position="1"/>
        <end position="85"/>
    </location>
</feature>
<evidence type="ECO:0000256" key="1">
    <source>
        <dbReference type="SAM" id="MobiDB-lite"/>
    </source>
</evidence>
<dbReference type="RefSeq" id="WP_161926380.1">
    <property type="nucleotide sequence ID" value="NZ_BJOU01000001.1"/>
</dbReference>
<gene>
    <name evidence="4" type="ORF">nbrc107697_10200</name>
</gene>
<evidence type="ECO:0000259" key="3">
    <source>
        <dbReference type="Pfam" id="PF13828"/>
    </source>
</evidence>
<keyword evidence="2" id="KW-0472">Membrane</keyword>
<feature type="transmembrane region" description="Helical" evidence="2">
    <location>
        <begin position="124"/>
        <end position="148"/>
    </location>
</feature>
<evidence type="ECO:0000313" key="5">
    <source>
        <dbReference type="Proteomes" id="UP000444980"/>
    </source>
</evidence>
<dbReference type="AlphaFoldDB" id="A0A7I9UW40"/>
<keyword evidence="5" id="KW-1185">Reference proteome</keyword>
<feature type="domain" description="DUF4190" evidence="3">
    <location>
        <begin position="124"/>
        <end position="186"/>
    </location>
</feature>
<reference evidence="5" key="1">
    <citation type="submission" date="2019-06" db="EMBL/GenBank/DDBJ databases">
        <title>Gordonia isolated from sludge of a wastewater treatment plant.</title>
        <authorList>
            <person name="Tamura T."/>
            <person name="Aoyama K."/>
            <person name="Kang Y."/>
            <person name="Saito S."/>
            <person name="Akiyama N."/>
            <person name="Yazawa K."/>
            <person name="Gonoi T."/>
            <person name="Mikami Y."/>
        </authorList>
    </citation>
    <scope>NUCLEOTIDE SEQUENCE [LARGE SCALE GENOMIC DNA]</scope>
    <source>
        <strain evidence="5">NBRC 107697</strain>
    </source>
</reference>
<protein>
    <recommendedName>
        <fullName evidence="3">DUF4190 domain-containing protein</fullName>
    </recommendedName>
</protein>
<dbReference type="Proteomes" id="UP000444980">
    <property type="component" value="Unassembled WGS sequence"/>
</dbReference>
<keyword evidence="2" id="KW-0812">Transmembrane</keyword>
<comment type="caution">
    <text evidence="4">The sequence shown here is derived from an EMBL/GenBank/DDBJ whole genome shotgun (WGS) entry which is preliminary data.</text>
</comment>
<dbReference type="InterPro" id="IPR025241">
    <property type="entry name" value="DUF4190"/>
</dbReference>
<feature type="transmembrane region" description="Helical" evidence="2">
    <location>
        <begin position="169"/>
        <end position="197"/>
    </location>
</feature>
<feature type="compositionally biased region" description="Pro residues" evidence="1">
    <location>
        <begin position="32"/>
        <end position="50"/>
    </location>
</feature>
<dbReference type="EMBL" id="BJOU01000001">
    <property type="protein sequence ID" value="GED96981.1"/>
    <property type="molecule type" value="Genomic_DNA"/>
</dbReference>
<keyword evidence="2" id="KW-1133">Transmembrane helix</keyword>
<proteinExistence type="predicted"/>
<name>A0A7I9UW40_9ACTN</name>
<organism evidence="4 5">
    <name type="scientific">Gordonia crocea</name>
    <dbReference type="NCBI Taxonomy" id="589162"/>
    <lineage>
        <taxon>Bacteria</taxon>
        <taxon>Bacillati</taxon>
        <taxon>Actinomycetota</taxon>
        <taxon>Actinomycetes</taxon>
        <taxon>Mycobacteriales</taxon>
        <taxon>Gordoniaceae</taxon>
        <taxon>Gordonia</taxon>
    </lineage>
</organism>
<dbReference type="Pfam" id="PF13828">
    <property type="entry name" value="DUF4190"/>
    <property type="match status" value="1"/>
</dbReference>